<gene>
    <name evidence="9" type="ORF">GSBLH_T00003977001</name>
</gene>
<dbReference type="RefSeq" id="XP_012898258.1">
    <property type="nucleotide sequence ID" value="XM_013042804.1"/>
</dbReference>
<dbReference type="GO" id="GO:0042781">
    <property type="term" value="F:3'-tRNA processing endoribonuclease activity"/>
    <property type="evidence" value="ECO:0007669"/>
    <property type="project" value="TreeGrafter"/>
</dbReference>
<organism evidence="9">
    <name type="scientific">Blastocystis hominis</name>
    <dbReference type="NCBI Taxonomy" id="12968"/>
    <lineage>
        <taxon>Eukaryota</taxon>
        <taxon>Sar</taxon>
        <taxon>Stramenopiles</taxon>
        <taxon>Bigyra</taxon>
        <taxon>Opalozoa</taxon>
        <taxon>Opalinata</taxon>
        <taxon>Blastocystidae</taxon>
        <taxon>Blastocystis</taxon>
    </lineage>
</organism>
<evidence type="ECO:0000256" key="7">
    <source>
        <dbReference type="ARBA" id="ARBA00022801"/>
    </source>
</evidence>
<evidence type="ECO:0000256" key="3">
    <source>
        <dbReference type="ARBA" id="ARBA00022694"/>
    </source>
</evidence>
<keyword evidence="6" id="KW-0255">Endonuclease</keyword>
<dbReference type="GO" id="GO:0005634">
    <property type="term" value="C:nucleus"/>
    <property type="evidence" value="ECO:0007669"/>
    <property type="project" value="TreeGrafter"/>
</dbReference>
<dbReference type="EMBL" id="FN668683">
    <property type="protein sequence ID" value="CBK24210.2"/>
    <property type="molecule type" value="Genomic_DNA"/>
</dbReference>
<evidence type="ECO:0000256" key="4">
    <source>
        <dbReference type="ARBA" id="ARBA00022722"/>
    </source>
</evidence>
<dbReference type="HAMAP" id="MF_01818">
    <property type="entry name" value="RNase_Z_BN"/>
    <property type="match status" value="1"/>
</dbReference>
<evidence type="ECO:0000256" key="6">
    <source>
        <dbReference type="ARBA" id="ARBA00022759"/>
    </source>
</evidence>
<dbReference type="FunCoup" id="D8M821">
    <property type="interactions" value="4"/>
</dbReference>
<keyword evidence="4" id="KW-0540">Nuclease</keyword>
<accession>D8M821</accession>
<evidence type="ECO:0000256" key="5">
    <source>
        <dbReference type="ARBA" id="ARBA00022723"/>
    </source>
</evidence>
<keyword evidence="3" id="KW-0819">tRNA processing</keyword>
<dbReference type="PANTHER" id="PTHR46018">
    <property type="entry name" value="ZINC PHOSPHODIESTERASE ELAC PROTEIN 1"/>
    <property type="match status" value="1"/>
</dbReference>
<keyword evidence="7" id="KW-0378">Hydrolase</keyword>
<dbReference type="InParanoid" id="D8M821"/>
<evidence type="ECO:0000256" key="8">
    <source>
        <dbReference type="ARBA" id="ARBA00022833"/>
    </source>
</evidence>
<dbReference type="PANTHER" id="PTHR46018:SF2">
    <property type="entry name" value="ZINC PHOSPHODIESTERASE ELAC PROTEIN 1"/>
    <property type="match status" value="1"/>
</dbReference>
<dbReference type="OMA" id="GTQRQMM"/>
<dbReference type="Pfam" id="PF23023">
    <property type="entry name" value="Anti-Pycsar_Apyc1"/>
    <property type="match status" value="1"/>
</dbReference>
<keyword evidence="5" id="KW-0479">Metal-binding</keyword>
<dbReference type="InterPro" id="IPR013471">
    <property type="entry name" value="RNase_Z/BN"/>
</dbReference>
<protein>
    <recommendedName>
        <fullName evidence="11">Metallo-beta-lactamase domain-containing protein</fullName>
    </recommendedName>
</protein>
<dbReference type="OrthoDB" id="527344at2759"/>
<reference evidence="9" key="1">
    <citation type="submission" date="2010-02" db="EMBL/GenBank/DDBJ databases">
        <title>Sequencing and annotation of the Blastocystis hominis genome.</title>
        <authorList>
            <person name="Wincker P."/>
        </authorList>
    </citation>
    <scope>NUCLEOTIDE SEQUENCE</scope>
    <source>
        <strain evidence="9">Singapore isolate B</strain>
    </source>
</reference>
<sequence>MASRDLIMTFFGTGAMKPSLRRGTSAMGMFLPTKRGSESWLFDCGEGTFRQLCIFNKSSKRHIVNKSHLQSLENFRFGCNKLNRIFITHLHGDHIFGLPSVILGINFEKNPELLRESPIHLYGPSGLGNYISSCFDVCESHIQCNIDITELCLPDQPCSTLPASGINRDRITVRALYPNDKFEWKCVSEDFGSVLAGIVSHPITTFGYSYFEKDQPGNVNADVVVPLLQRNKIEIEKSGGTIYDVLKRFKSGEICVLPDQTVLDPSNRELISEVKKGRHISILGDTRNPQRMADLIRGCDVLVHEATVGPLPQDFERSEHIIGNMQLQPDAMEATAALSCKQRRLLEKKVHSKGHSTAIEAAAFAREMKAKQLILNHISNRYDYLDDLHYFRTIQHMKSIAMVERSEVLELLCRKSLGLPTCIFQRIFILLFSTGRAAARNSCFYVV</sequence>
<dbReference type="SUPFAM" id="SSF56281">
    <property type="entry name" value="Metallo-hydrolase/oxidoreductase"/>
    <property type="match status" value="1"/>
</dbReference>
<evidence type="ECO:0000256" key="1">
    <source>
        <dbReference type="ARBA" id="ARBA00001947"/>
    </source>
</evidence>
<keyword evidence="8" id="KW-0862">Zinc</keyword>
<dbReference type="AlphaFoldDB" id="D8M821"/>
<dbReference type="Gene3D" id="3.60.15.10">
    <property type="entry name" value="Ribonuclease Z/Hydroxyacylglutathione hydrolase-like"/>
    <property type="match status" value="1"/>
</dbReference>
<comment type="subunit">
    <text evidence="2">Homodimer.</text>
</comment>
<dbReference type="GeneID" id="24921026"/>
<dbReference type="Proteomes" id="UP000008312">
    <property type="component" value="Unassembled WGS sequence"/>
</dbReference>
<keyword evidence="10" id="KW-1185">Reference proteome</keyword>
<name>D8M821_BLAHO</name>
<comment type="cofactor">
    <cofactor evidence="1">
        <name>Zn(2+)</name>
        <dbReference type="ChEBI" id="CHEBI:29105"/>
    </cofactor>
</comment>
<evidence type="ECO:0000256" key="2">
    <source>
        <dbReference type="ARBA" id="ARBA00011738"/>
    </source>
</evidence>
<evidence type="ECO:0000313" key="10">
    <source>
        <dbReference type="Proteomes" id="UP000008312"/>
    </source>
</evidence>
<evidence type="ECO:0008006" key="11">
    <source>
        <dbReference type="Google" id="ProtNLM"/>
    </source>
</evidence>
<dbReference type="InterPro" id="IPR036866">
    <property type="entry name" value="RibonucZ/Hydroxyglut_hydro"/>
</dbReference>
<proteinExistence type="inferred from homology"/>
<evidence type="ECO:0000313" key="9">
    <source>
        <dbReference type="EMBL" id="CBK24210.2"/>
    </source>
</evidence>
<dbReference type="GO" id="GO:0046872">
    <property type="term" value="F:metal ion binding"/>
    <property type="evidence" value="ECO:0007669"/>
    <property type="project" value="UniProtKB-KW"/>
</dbReference>